<comment type="caution">
    <text evidence="2">The sequence shown here is derived from an EMBL/GenBank/DDBJ whole genome shotgun (WGS) entry which is preliminary data.</text>
</comment>
<evidence type="ECO:0000259" key="1">
    <source>
        <dbReference type="PROSITE" id="PS50405"/>
    </source>
</evidence>
<dbReference type="Gene3D" id="1.20.1050.10">
    <property type="match status" value="1"/>
</dbReference>
<feature type="non-terminal residue" evidence="2">
    <location>
        <position position="1"/>
    </location>
</feature>
<feature type="domain" description="GST C-terminal" evidence="1">
    <location>
        <begin position="1"/>
        <end position="83"/>
    </location>
</feature>
<dbReference type="InterPro" id="IPR036282">
    <property type="entry name" value="Glutathione-S-Trfase_C_sf"/>
</dbReference>
<dbReference type="InterPro" id="IPR004046">
    <property type="entry name" value="GST_C"/>
</dbReference>
<keyword evidence="3" id="KW-1185">Reference proteome</keyword>
<name>A0ABU4JYZ0_9ACTN</name>
<dbReference type="RefSeq" id="WP_319007321.1">
    <property type="nucleotide sequence ID" value="NZ_JAWJZF010000134.1"/>
</dbReference>
<sequence>TNEAKRLIRVLEKRLSDAAFLAGRDYSIADIATFPWVRSAVRGGGVSLDETPGVQRWLETIEARPAVERGMAVLADRRRQGPITDQAREILFGAQQHAKR</sequence>
<accession>A0ABU4JYZ0</accession>
<reference evidence="2 3" key="1">
    <citation type="submission" date="2023-10" db="EMBL/GenBank/DDBJ databases">
        <authorList>
            <person name="Wang X.X."/>
        </authorList>
    </citation>
    <scope>NUCLEOTIDE SEQUENCE [LARGE SCALE GENOMIC DNA]</scope>
    <source>
        <strain evidence="2 3">NBRC 12816</strain>
    </source>
</reference>
<gene>
    <name evidence="2" type="ORF">R2363_00705</name>
</gene>
<dbReference type="PANTHER" id="PTHR44051:SF8">
    <property type="entry name" value="GLUTATHIONE S-TRANSFERASE GSTA"/>
    <property type="match status" value="1"/>
</dbReference>
<dbReference type="EMBL" id="JAWJZF010000134">
    <property type="protein sequence ID" value="MDX2290714.1"/>
    <property type="molecule type" value="Genomic_DNA"/>
</dbReference>
<evidence type="ECO:0000313" key="3">
    <source>
        <dbReference type="Proteomes" id="UP001278571"/>
    </source>
</evidence>
<dbReference type="PROSITE" id="PS50405">
    <property type="entry name" value="GST_CTER"/>
    <property type="match status" value="1"/>
</dbReference>
<protein>
    <submittedName>
        <fullName evidence="2">Glutathione binding-like protein</fullName>
    </submittedName>
</protein>
<proteinExistence type="predicted"/>
<dbReference type="Pfam" id="PF00043">
    <property type="entry name" value="GST_C"/>
    <property type="match status" value="1"/>
</dbReference>
<dbReference type="Proteomes" id="UP001278571">
    <property type="component" value="Unassembled WGS sequence"/>
</dbReference>
<organism evidence="2 3">
    <name type="scientific">Streptomyces roseolus</name>
    <dbReference type="NCBI Taxonomy" id="67358"/>
    <lineage>
        <taxon>Bacteria</taxon>
        <taxon>Bacillati</taxon>
        <taxon>Actinomycetota</taxon>
        <taxon>Actinomycetes</taxon>
        <taxon>Kitasatosporales</taxon>
        <taxon>Streptomycetaceae</taxon>
        <taxon>Streptomyces</taxon>
    </lineage>
</organism>
<dbReference type="InterPro" id="IPR010987">
    <property type="entry name" value="Glutathione-S-Trfase_C-like"/>
</dbReference>
<dbReference type="SUPFAM" id="SSF47616">
    <property type="entry name" value="GST C-terminal domain-like"/>
    <property type="match status" value="1"/>
</dbReference>
<dbReference type="PANTHER" id="PTHR44051">
    <property type="entry name" value="GLUTATHIONE S-TRANSFERASE-RELATED"/>
    <property type="match status" value="1"/>
</dbReference>
<evidence type="ECO:0000313" key="2">
    <source>
        <dbReference type="EMBL" id="MDX2290714.1"/>
    </source>
</evidence>